<dbReference type="HOGENOM" id="CLU_018816_15_0_6"/>
<evidence type="ECO:0000256" key="6">
    <source>
        <dbReference type="ARBA" id="ARBA00022692"/>
    </source>
</evidence>
<evidence type="ECO:0000313" key="12">
    <source>
        <dbReference type="Proteomes" id="UP000002734"/>
    </source>
</evidence>
<keyword evidence="4" id="KW-1003">Cell membrane</keyword>
<comment type="similarity">
    <text evidence="2">Belongs to the membrane fusion protein (MFP) (TC 8.A.1) family.</text>
</comment>
<dbReference type="GO" id="GO:0046677">
    <property type="term" value="P:response to antibiotic"/>
    <property type="evidence" value="ECO:0007669"/>
    <property type="project" value="UniProtKB-ARBA"/>
</dbReference>
<keyword evidence="5" id="KW-0997">Cell inner membrane</keyword>
<gene>
    <name evidence="11" type="ordered locus">Dd703_2468</name>
</gene>
<evidence type="ECO:0000256" key="2">
    <source>
        <dbReference type="ARBA" id="ARBA00009477"/>
    </source>
</evidence>
<protein>
    <submittedName>
        <fullName evidence="11">Secretion protein HlyD family protein</fullName>
    </submittedName>
</protein>
<dbReference type="Pfam" id="PF25885">
    <property type="entry name" value="HH_EMRA"/>
    <property type="match status" value="1"/>
</dbReference>
<comment type="subcellular location">
    <subcellularLocation>
        <location evidence="1">Cell inner membrane</location>
        <topology evidence="1">Single-pass membrane protein</topology>
        <orientation evidence="1">Periplasmic side</orientation>
    </subcellularLocation>
</comment>
<dbReference type="PANTHER" id="PTHR30386:SF19">
    <property type="entry name" value="MULTIDRUG EXPORT PROTEIN EMRA-RELATED"/>
    <property type="match status" value="1"/>
</dbReference>
<feature type="domain" description="p-hydroxybenzoic acid efflux pump subunit AaeA-like beta-barrel" evidence="10">
    <location>
        <begin position="249"/>
        <end position="325"/>
    </location>
</feature>
<evidence type="ECO:0000256" key="3">
    <source>
        <dbReference type="ARBA" id="ARBA00022448"/>
    </source>
</evidence>
<keyword evidence="12" id="KW-1185">Reference proteome</keyword>
<keyword evidence="6" id="KW-0812">Transmembrane</keyword>
<dbReference type="Gene3D" id="2.40.30.170">
    <property type="match status" value="1"/>
</dbReference>
<feature type="domain" description="Multidrug export protein EmrA/FarA alpha-helical hairpin" evidence="9">
    <location>
        <begin position="92"/>
        <end position="211"/>
    </location>
</feature>
<evidence type="ECO:0000256" key="1">
    <source>
        <dbReference type="ARBA" id="ARBA00004383"/>
    </source>
</evidence>
<dbReference type="Pfam" id="PF25963">
    <property type="entry name" value="Beta-barrel_AAEA"/>
    <property type="match status" value="1"/>
</dbReference>
<dbReference type="GO" id="GO:0005886">
    <property type="term" value="C:plasma membrane"/>
    <property type="evidence" value="ECO:0007669"/>
    <property type="project" value="UniProtKB-SubCell"/>
</dbReference>
<dbReference type="InterPro" id="IPR050739">
    <property type="entry name" value="MFP"/>
</dbReference>
<reference evidence="11" key="1">
    <citation type="submission" date="2009-06" db="EMBL/GenBank/DDBJ databases">
        <title>Complete sequence of Dickeya dadantii Ech703.</title>
        <authorList>
            <consortium name="US DOE Joint Genome Institute"/>
            <person name="Lucas S."/>
            <person name="Copeland A."/>
            <person name="Lapidus A."/>
            <person name="Glavina del Rio T."/>
            <person name="Dalin E."/>
            <person name="Tice H."/>
            <person name="Bruce D."/>
            <person name="Goodwin L."/>
            <person name="Pitluck S."/>
            <person name="Chertkov O."/>
            <person name="Brettin T."/>
            <person name="Detter J.C."/>
            <person name="Han C."/>
            <person name="Larimer F."/>
            <person name="Land M."/>
            <person name="Hauser L."/>
            <person name="Kyrpides N."/>
            <person name="Mikhailova N."/>
            <person name="Balakrishnan V."/>
            <person name="Glasner J."/>
            <person name="Perna N.T."/>
        </authorList>
    </citation>
    <scope>NUCLEOTIDE SEQUENCE [LARGE SCALE GENOMIC DNA]</scope>
    <source>
        <strain evidence="11">Ech703</strain>
    </source>
</reference>
<proteinExistence type="inferred from homology"/>
<dbReference type="KEGG" id="dda:Dd703_2468"/>
<evidence type="ECO:0000256" key="4">
    <source>
        <dbReference type="ARBA" id="ARBA00022475"/>
    </source>
</evidence>
<dbReference type="EMBL" id="CP001654">
    <property type="protein sequence ID" value="ACS86248.1"/>
    <property type="molecule type" value="Genomic_DNA"/>
</dbReference>
<dbReference type="SUPFAM" id="SSF111369">
    <property type="entry name" value="HlyD-like secretion proteins"/>
    <property type="match status" value="2"/>
</dbReference>
<dbReference type="GO" id="GO:0015721">
    <property type="term" value="P:bile acid and bile salt transport"/>
    <property type="evidence" value="ECO:0007669"/>
    <property type="project" value="UniProtKB-ARBA"/>
</dbReference>
<dbReference type="Gene3D" id="2.40.50.100">
    <property type="match status" value="1"/>
</dbReference>
<keyword evidence="3" id="KW-0813">Transport</keyword>
<dbReference type="eggNOG" id="COG1566">
    <property type="taxonomic scope" value="Bacteria"/>
</dbReference>
<evidence type="ECO:0000313" key="11">
    <source>
        <dbReference type="EMBL" id="ACS86248.1"/>
    </source>
</evidence>
<dbReference type="PANTHER" id="PTHR30386">
    <property type="entry name" value="MEMBRANE FUSION SUBUNIT OF EMRAB-TOLC MULTIDRUG EFFLUX PUMP"/>
    <property type="match status" value="1"/>
</dbReference>
<dbReference type="InterPro" id="IPR058633">
    <property type="entry name" value="EmrA/FarA_HH"/>
</dbReference>
<evidence type="ECO:0000259" key="10">
    <source>
        <dbReference type="Pfam" id="PF25963"/>
    </source>
</evidence>
<accession>C6C948</accession>
<dbReference type="Proteomes" id="UP000002734">
    <property type="component" value="Chromosome"/>
</dbReference>
<organism evidence="11 12">
    <name type="scientific">Musicola paradisiaca (strain Ech703)</name>
    <name type="common">Dickeya paradisiaca</name>
    <name type="synonym">Dickeya dadantii</name>
    <dbReference type="NCBI Taxonomy" id="579405"/>
    <lineage>
        <taxon>Bacteria</taxon>
        <taxon>Pseudomonadati</taxon>
        <taxon>Pseudomonadota</taxon>
        <taxon>Gammaproteobacteria</taxon>
        <taxon>Enterobacterales</taxon>
        <taxon>Pectobacteriaceae</taxon>
        <taxon>Musicola</taxon>
    </lineage>
</organism>
<dbReference type="FunFam" id="2.40.30.170:FF:000003">
    <property type="entry name" value="Multidrug resistance protein A"/>
    <property type="match status" value="1"/>
</dbReference>
<keyword evidence="7" id="KW-1133">Transmembrane helix</keyword>
<dbReference type="InterPro" id="IPR058634">
    <property type="entry name" value="AaeA-lik-b-barrel"/>
</dbReference>
<dbReference type="GO" id="GO:1990961">
    <property type="term" value="P:xenobiotic detoxification by transmembrane export across the plasma membrane"/>
    <property type="evidence" value="ECO:0007669"/>
    <property type="project" value="UniProtKB-ARBA"/>
</dbReference>
<keyword evidence="8" id="KW-0472">Membrane</keyword>
<sequence>MMDTTSTSVSPAPGRRKRQFAILFIVLLLAAAGWGAYYQFYLRFYEATDDAYVNGNLITLTPQISGTATTVSVDDGDYVEKGQVLVQLSPSDTLIALQQSEASLAKTVREVRGLYSTVDNYQAQVVSRQVALQQAIGDYNRRRGLVAKGAISTEDLAHYQDAVNSARSALDAAEQSLRTNQAMVDNTVIDDHPDIKSAVADLRSKYLDWARSTIVAPVSGYVAKRAVQVGMRVSAGATLMSIVPLEQVWVDANFKESQMQQMRLGQSVTLTADIYGDNAQYHGTIQSLGIGTGSAFSLLPAQNASGNWIKIVQRLPVRIALDPEALKQHPLRIGLSMQARVDLRDNHGELLPTATVNTPRYSTDVYDDPLQQADKLVAKILHDNSLPLTGSRG</sequence>
<evidence type="ECO:0000259" key="9">
    <source>
        <dbReference type="Pfam" id="PF25885"/>
    </source>
</evidence>
<dbReference type="Gene3D" id="1.10.287.470">
    <property type="entry name" value="Helix hairpin bin"/>
    <property type="match status" value="1"/>
</dbReference>
<dbReference type="STRING" id="579405.Dd703_2468"/>
<name>C6C948_MUSP7</name>
<dbReference type="AlphaFoldDB" id="C6C948"/>
<evidence type="ECO:0000256" key="5">
    <source>
        <dbReference type="ARBA" id="ARBA00022519"/>
    </source>
</evidence>
<evidence type="ECO:0000256" key="7">
    <source>
        <dbReference type="ARBA" id="ARBA00022989"/>
    </source>
</evidence>
<evidence type="ECO:0000256" key="8">
    <source>
        <dbReference type="ARBA" id="ARBA00023136"/>
    </source>
</evidence>